<dbReference type="Proteomes" id="UP000239800">
    <property type="component" value="Unassembled WGS sequence"/>
</dbReference>
<comment type="caution">
    <text evidence="3">The sequence shown here is derived from an EMBL/GenBank/DDBJ whole genome shotgun (WGS) entry which is preliminary data.</text>
</comment>
<evidence type="ECO:0000313" key="3">
    <source>
        <dbReference type="EMBL" id="PQB04172.1"/>
    </source>
</evidence>
<dbReference type="PANTHER" id="PTHR34477:SF1">
    <property type="entry name" value="UPF0213 PROTEIN YHBQ"/>
    <property type="match status" value="1"/>
</dbReference>
<keyword evidence="4" id="KW-1185">Reference proteome</keyword>
<dbReference type="OrthoDB" id="1495241at2"/>
<evidence type="ECO:0000313" key="4">
    <source>
        <dbReference type="Proteomes" id="UP000239800"/>
    </source>
</evidence>
<comment type="similarity">
    <text evidence="1">Belongs to the UPF0213 family.</text>
</comment>
<dbReference type="InterPro" id="IPR050190">
    <property type="entry name" value="UPF0213_domain"/>
</dbReference>
<evidence type="ECO:0000259" key="2">
    <source>
        <dbReference type="PROSITE" id="PS50164"/>
    </source>
</evidence>
<dbReference type="Gene3D" id="3.40.1440.10">
    <property type="entry name" value="GIY-YIG endonuclease"/>
    <property type="match status" value="1"/>
</dbReference>
<sequence>MKTYYVYLLKCADNSYYSSITRHLSKRMQEHKAGKRNNTRNRRPVQLAQCLEFNSLSQAVSSELSLKNQFVSSSRQFE</sequence>
<dbReference type="PANTHER" id="PTHR34477">
    <property type="entry name" value="UPF0213 PROTEIN YHBQ"/>
    <property type="match status" value="1"/>
</dbReference>
<dbReference type="InterPro" id="IPR000305">
    <property type="entry name" value="GIY-YIG_endonuc"/>
</dbReference>
<name>A0A2S7KNH9_9FLAO</name>
<dbReference type="AlphaFoldDB" id="A0A2S7KNH9"/>
<evidence type="ECO:0000256" key="1">
    <source>
        <dbReference type="ARBA" id="ARBA00007435"/>
    </source>
</evidence>
<dbReference type="SUPFAM" id="SSF82771">
    <property type="entry name" value="GIY-YIG endonuclease"/>
    <property type="match status" value="1"/>
</dbReference>
<dbReference type="CDD" id="cd10456">
    <property type="entry name" value="GIY-YIG_UPF0213"/>
    <property type="match status" value="1"/>
</dbReference>
<dbReference type="EMBL" id="MQUB01000001">
    <property type="protein sequence ID" value="PQB04172.1"/>
    <property type="molecule type" value="Genomic_DNA"/>
</dbReference>
<reference evidence="3 4" key="1">
    <citation type="submission" date="2016-11" db="EMBL/GenBank/DDBJ databases">
        <title>Trade-off between light-utilization and light-protection in marine flavobacteria.</title>
        <authorList>
            <person name="Kumagai Y."/>
        </authorList>
    </citation>
    <scope>NUCLEOTIDE SEQUENCE [LARGE SCALE GENOMIC DNA]</scope>
    <source>
        <strain evidence="3 4">NBRC 107741</strain>
    </source>
</reference>
<dbReference type="InterPro" id="IPR035901">
    <property type="entry name" value="GIY-YIG_endonuc_sf"/>
</dbReference>
<dbReference type="RefSeq" id="WP_104812098.1">
    <property type="nucleotide sequence ID" value="NZ_MQUB01000001.1"/>
</dbReference>
<gene>
    <name evidence="3" type="ORF">BST85_04090</name>
</gene>
<feature type="domain" description="GIY-YIG" evidence="2">
    <location>
        <begin position="2"/>
        <end position="78"/>
    </location>
</feature>
<proteinExistence type="inferred from homology"/>
<dbReference type="PROSITE" id="PS50164">
    <property type="entry name" value="GIY_YIG"/>
    <property type="match status" value="1"/>
</dbReference>
<protein>
    <recommendedName>
        <fullName evidence="2">GIY-YIG domain-containing protein</fullName>
    </recommendedName>
</protein>
<accession>A0A2S7KNH9</accession>
<organism evidence="3 4">
    <name type="scientific">Aureitalea marina</name>
    <dbReference type="NCBI Taxonomy" id="930804"/>
    <lineage>
        <taxon>Bacteria</taxon>
        <taxon>Pseudomonadati</taxon>
        <taxon>Bacteroidota</taxon>
        <taxon>Flavobacteriia</taxon>
        <taxon>Flavobacteriales</taxon>
        <taxon>Flavobacteriaceae</taxon>
        <taxon>Aureitalea</taxon>
    </lineage>
</organism>
<dbReference type="Pfam" id="PF01541">
    <property type="entry name" value="GIY-YIG"/>
    <property type="match status" value="1"/>
</dbReference>